<dbReference type="EMBL" id="LQMT02000006">
    <property type="protein sequence ID" value="ONF73968.1"/>
    <property type="molecule type" value="Genomic_DNA"/>
</dbReference>
<name>A0A1W2M233_9PSEU</name>
<dbReference type="RefSeq" id="WP_063276367.1">
    <property type="nucleotide sequence ID" value="NZ_LQMT02000006.1"/>
</dbReference>
<proteinExistence type="predicted"/>
<sequence length="129" mass="14107">MHVTQVTAELERIANARDTARAAGLAVEIPPALLDACAAVIRLAEQDPDAPASPGSMARLLPLRRALWHVLDPGERVTVTEVAARLADFGRADPAHKVSNALGYWVTRGRLERERKGVYLYPETTTEQQ</sequence>
<protein>
    <submittedName>
        <fullName evidence="1">Uncharacterized protein</fullName>
    </submittedName>
</protein>
<dbReference type="AlphaFoldDB" id="A0A1W2M233"/>
<evidence type="ECO:0000313" key="2">
    <source>
        <dbReference type="Proteomes" id="UP000076660"/>
    </source>
</evidence>
<reference evidence="1 2" key="1">
    <citation type="submission" date="2016-12" db="EMBL/GenBank/DDBJ databases">
        <title>Amycolatopsis keratiniphila subsp. keratiniphila genome sequencing and assembly.</title>
        <authorList>
            <person name="Mayilraj S."/>
            <person name="Kaur N."/>
        </authorList>
    </citation>
    <scope>NUCLEOTIDE SEQUENCE [LARGE SCALE GENOMIC DNA]</scope>
    <source>
        <strain evidence="1 2">DSM 44409</strain>
    </source>
</reference>
<comment type="caution">
    <text evidence="1">The sequence shown here is derived from an EMBL/GenBank/DDBJ whole genome shotgun (WGS) entry which is preliminary data.</text>
</comment>
<evidence type="ECO:0000313" key="1">
    <source>
        <dbReference type="EMBL" id="ONF73968.1"/>
    </source>
</evidence>
<gene>
    <name evidence="1" type="ORF">AVR91_0204355</name>
</gene>
<accession>A0A1W2M233</accession>
<dbReference type="OrthoDB" id="5198486at2"/>
<dbReference type="Proteomes" id="UP000076660">
    <property type="component" value="Unassembled WGS sequence"/>
</dbReference>
<organism evidence="1 2">
    <name type="scientific">Amycolatopsis keratiniphila subsp. keratiniphila</name>
    <dbReference type="NCBI Taxonomy" id="227715"/>
    <lineage>
        <taxon>Bacteria</taxon>
        <taxon>Bacillati</taxon>
        <taxon>Actinomycetota</taxon>
        <taxon>Actinomycetes</taxon>
        <taxon>Pseudonocardiales</taxon>
        <taxon>Pseudonocardiaceae</taxon>
        <taxon>Amycolatopsis</taxon>
        <taxon>Amycolatopsis japonica group</taxon>
    </lineage>
</organism>